<comment type="caution">
    <text evidence="2">The sequence shown here is derived from an EMBL/GenBank/DDBJ whole genome shotgun (WGS) entry which is preliminary data.</text>
</comment>
<feature type="chain" id="PRO_5042529709" evidence="1">
    <location>
        <begin position="25"/>
        <end position="142"/>
    </location>
</feature>
<dbReference type="AlphaFoldDB" id="A0AAJ0ZP02"/>
<proteinExistence type="predicted"/>
<accession>A0AAJ0ZP02</accession>
<dbReference type="RefSeq" id="WP_081362946.1">
    <property type="nucleotide sequence ID" value="NZ_AP014623.1"/>
</dbReference>
<protein>
    <submittedName>
        <fullName evidence="2">Uncharacterized protein</fullName>
    </submittedName>
</protein>
<gene>
    <name evidence="2" type="ORF">I8747_22485</name>
</gene>
<dbReference type="EMBL" id="JAEEFW010000007">
    <property type="protein sequence ID" value="MBU4635578.1"/>
    <property type="molecule type" value="Genomic_DNA"/>
</dbReference>
<keyword evidence="1" id="KW-0732">Signal</keyword>
<evidence type="ECO:0000313" key="3">
    <source>
        <dbReference type="Proteomes" id="UP000787568"/>
    </source>
</evidence>
<reference evidence="2" key="1">
    <citation type="submission" date="2020-12" db="EMBL/GenBank/DDBJ databases">
        <title>Generalized mutagenesis with transposon Tn5. A laboratory procedure for the identification of genes responsible for a bacterial phenotype and its regulation, illustrated with phenazine production in Pseudomonas chlororaphis.</title>
        <authorList>
            <person name="Muzio F."/>
            <person name="Sobrero P."/>
            <person name="Agaras B."/>
            <person name="Valverde C."/>
        </authorList>
    </citation>
    <scope>NUCLEOTIDE SEQUENCE</scope>
    <source>
        <strain evidence="2">SMMP3</strain>
    </source>
</reference>
<dbReference type="Proteomes" id="UP000787568">
    <property type="component" value="Unassembled WGS sequence"/>
</dbReference>
<sequence>MKGSFIRFVLSLGLAAGAVGAAHADSSPVGLWRMSTFTIPGGAAATVQTVCLKADNTWYSTSEPNWNGNWFKNEKDVHWYGSIPISQIGTIASMAMGKLDSPTAMTGNYAEWTAPGTPPLSFDRHFTYSMVFLQADCPPPKQ</sequence>
<feature type="signal peptide" evidence="1">
    <location>
        <begin position="1"/>
        <end position="24"/>
    </location>
</feature>
<evidence type="ECO:0000313" key="2">
    <source>
        <dbReference type="EMBL" id="MBU4635578.1"/>
    </source>
</evidence>
<organism evidence="2 3">
    <name type="scientific">Pseudomonas chlororaphis subsp. aurantiaca</name>
    <dbReference type="NCBI Taxonomy" id="86192"/>
    <lineage>
        <taxon>Bacteria</taxon>
        <taxon>Pseudomonadati</taxon>
        <taxon>Pseudomonadota</taxon>
        <taxon>Gammaproteobacteria</taxon>
        <taxon>Pseudomonadales</taxon>
        <taxon>Pseudomonadaceae</taxon>
        <taxon>Pseudomonas</taxon>
    </lineage>
</organism>
<name>A0AAJ0ZP02_9PSED</name>
<evidence type="ECO:0000256" key="1">
    <source>
        <dbReference type="SAM" id="SignalP"/>
    </source>
</evidence>